<name>A0A554JE51_9BACT</name>
<reference evidence="2 3" key="1">
    <citation type="submission" date="2017-07" db="EMBL/GenBank/DDBJ databases">
        <title>Mechanisms for carbon and nitrogen cycling indicate functional differentiation within the Candidate Phyla Radiation.</title>
        <authorList>
            <person name="Danczak R.E."/>
            <person name="Johnston M.D."/>
            <person name="Kenah C."/>
            <person name="Slattery M."/>
            <person name="Wrighton K.C."/>
            <person name="Wilkins M.J."/>
        </authorList>
    </citation>
    <scope>NUCLEOTIDE SEQUENCE [LARGE SCALE GENOMIC DNA]</scope>
    <source>
        <strain evidence="2">Gr01-1014_77</strain>
    </source>
</reference>
<organism evidence="2 3">
    <name type="scientific">Candidatus Doudnabacteria bacterium Gr01-1014_77</name>
    <dbReference type="NCBI Taxonomy" id="2017133"/>
    <lineage>
        <taxon>Bacteria</taxon>
        <taxon>Candidatus Doudnaibacteriota</taxon>
    </lineage>
</organism>
<feature type="transmembrane region" description="Helical" evidence="1">
    <location>
        <begin position="79"/>
        <end position="99"/>
    </location>
</feature>
<dbReference type="Proteomes" id="UP000319613">
    <property type="component" value="Unassembled WGS sequence"/>
</dbReference>
<evidence type="ECO:0000313" key="3">
    <source>
        <dbReference type="Proteomes" id="UP000319613"/>
    </source>
</evidence>
<dbReference type="AlphaFoldDB" id="A0A554JE51"/>
<feature type="transmembrane region" description="Helical" evidence="1">
    <location>
        <begin position="38"/>
        <end position="59"/>
    </location>
</feature>
<dbReference type="EMBL" id="VMFF01000002">
    <property type="protein sequence ID" value="TSC66646.1"/>
    <property type="molecule type" value="Genomic_DNA"/>
</dbReference>
<protein>
    <submittedName>
        <fullName evidence="2">Uncharacterized protein</fullName>
    </submittedName>
</protein>
<sequence>MNKLVQRSFLNALGTVVYVSAVAIVMQNGEKIFGGKSSIVGPISFLMLFVLSAAITSSLLLGKPLLMYLNNQKSEAVRLFIYTICWLALAVVILFVTNLR</sequence>
<proteinExistence type="predicted"/>
<keyword evidence="1" id="KW-0472">Membrane</keyword>
<gene>
    <name evidence="2" type="ORF">G01um101477_33</name>
</gene>
<evidence type="ECO:0000313" key="2">
    <source>
        <dbReference type="EMBL" id="TSC66646.1"/>
    </source>
</evidence>
<comment type="caution">
    <text evidence="2">The sequence shown here is derived from an EMBL/GenBank/DDBJ whole genome shotgun (WGS) entry which is preliminary data.</text>
</comment>
<accession>A0A554JE51</accession>
<keyword evidence="1" id="KW-0812">Transmembrane</keyword>
<keyword evidence="1" id="KW-1133">Transmembrane helix</keyword>
<feature type="transmembrane region" description="Helical" evidence="1">
    <location>
        <begin position="6"/>
        <end position="26"/>
    </location>
</feature>
<evidence type="ECO:0000256" key="1">
    <source>
        <dbReference type="SAM" id="Phobius"/>
    </source>
</evidence>